<feature type="compositionally biased region" description="Basic and acidic residues" evidence="3">
    <location>
        <begin position="161"/>
        <end position="172"/>
    </location>
</feature>
<evidence type="ECO:0000256" key="3">
    <source>
        <dbReference type="SAM" id="MobiDB-lite"/>
    </source>
</evidence>
<evidence type="ECO:0000313" key="5">
    <source>
        <dbReference type="EMBL" id="OKY77970.1"/>
    </source>
</evidence>
<dbReference type="Gene3D" id="3.40.109.10">
    <property type="entry name" value="NADH Oxidase"/>
    <property type="match status" value="1"/>
</dbReference>
<sequence length="172" mass="19935">MDTMKTIRKRRSIRSYKEKDVSDDKLNRILEAGNWAPSAGNLNSRDYILVREDKRKKELRKAANQKFVEEAPIVIIVCANQRRSSKKYGDRGRYLYSIQDSAAAIQNMLLAAYEEGLGTCWIGAFDESYVRDRFDIPEEIRPVALITVGYPETTPNPPERPNIEELKHEKKW</sequence>
<dbReference type="Pfam" id="PF00881">
    <property type="entry name" value="Nitroreductase"/>
    <property type="match status" value="1"/>
</dbReference>
<evidence type="ECO:0000259" key="4">
    <source>
        <dbReference type="Pfam" id="PF00881"/>
    </source>
</evidence>
<dbReference type="Proteomes" id="UP000185744">
    <property type="component" value="Unassembled WGS sequence"/>
</dbReference>
<organism evidence="5 6">
    <name type="scientific">Methanohalarchaeum thermophilum</name>
    <dbReference type="NCBI Taxonomy" id="1903181"/>
    <lineage>
        <taxon>Archaea</taxon>
        <taxon>Methanobacteriati</taxon>
        <taxon>Methanobacteriota</taxon>
        <taxon>Methanonatronarchaeia</taxon>
        <taxon>Methanonatronarchaeales</taxon>
        <taxon>Methanonatronarchaeaceae</taxon>
        <taxon>Candidatus Methanohalarchaeum</taxon>
    </lineage>
</organism>
<dbReference type="InterPro" id="IPR029479">
    <property type="entry name" value="Nitroreductase"/>
</dbReference>
<keyword evidence="6" id="KW-1185">Reference proteome</keyword>
<evidence type="ECO:0000313" key="6">
    <source>
        <dbReference type="Proteomes" id="UP000185744"/>
    </source>
</evidence>
<comment type="caution">
    <text evidence="5">The sequence shown here is derived from an EMBL/GenBank/DDBJ whole genome shotgun (WGS) entry which is preliminary data.</text>
</comment>
<gene>
    <name evidence="5" type="ORF">BTN85_0448</name>
</gene>
<protein>
    <submittedName>
        <fullName evidence="5">Nitroreductase</fullName>
    </submittedName>
</protein>
<keyword evidence="2" id="KW-0560">Oxidoreductase</keyword>
<evidence type="ECO:0000256" key="1">
    <source>
        <dbReference type="ARBA" id="ARBA00007118"/>
    </source>
</evidence>
<name>A0A1Q6DUB5_METT1</name>
<dbReference type="PANTHER" id="PTHR43673:SF10">
    <property type="entry name" value="NADH DEHYDROGENASE_NAD(P)H NITROREDUCTASE XCC3605-RELATED"/>
    <property type="match status" value="1"/>
</dbReference>
<dbReference type="SUPFAM" id="SSF55469">
    <property type="entry name" value="FMN-dependent nitroreductase-like"/>
    <property type="match status" value="1"/>
</dbReference>
<dbReference type="PANTHER" id="PTHR43673">
    <property type="entry name" value="NAD(P)H NITROREDUCTASE YDGI-RELATED"/>
    <property type="match status" value="1"/>
</dbReference>
<dbReference type="GO" id="GO:0016491">
    <property type="term" value="F:oxidoreductase activity"/>
    <property type="evidence" value="ECO:0007669"/>
    <property type="project" value="UniProtKB-KW"/>
</dbReference>
<feature type="domain" description="Nitroreductase" evidence="4">
    <location>
        <begin position="60"/>
        <end position="150"/>
    </location>
</feature>
<reference evidence="5" key="1">
    <citation type="submission" date="2016-12" db="EMBL/GenBank/DDBJ databases">
        <title>Discovery of methanogenic haloarchaea.</title>
        <authorList>
            <person name="Sorokin D.Y."/>
            <person name="Makarova K.S."/>
            <person name="Abbas B."/>
            <person name="Ferrer M."/>
            <person name="Golyshin P.N."/>
        </authorList>
    </citation>
    <scope>NUCLEOTIDE SEQUENCE [LARGE SCALE GENOMIC DNA]</scope>
    <source>
        <strain evidence="5">HMET1</strain>
    </source>
</reference>
<proteinExistence type="inferred from homology"/>
<feature type="region of interest" description="Disordered" evidence="3">
    <location>
        <begin position="151"/>
        <end position="172"/>
    </location>
</feature>
<dbReference type="InParanoid" id="A0A1Q6DUB5"/>
<dbReference type="STRING" id="1903181.BTN85_0448"/>
<evidence type="ECO:0000256" key="2">
    <source>
        <dbReference type="ARBA" id="ARBA00023002"/>
    </source>
</evidence>
<dbReference type="InterPro" id="IPR000415">
    <property type="entry name" value="Nitroreductase-like"/>
</dbReference>
<accession>A0A1Q6DUB5</accession>
<dbReference type="EMBL" id="MSDW01000001">
    <property type="protein sequence ID" value="OKY77970.1"/>
    <property type="molecule type" value="Genomic_DNA"/>
</dbReference>
<dbReference type="AlphaFoldDB" id="A0A1Q6DUB5"/>
<comment type="similarity">
    <text evidence="1">Belongs to the nitroreductase family.</text>
</comment>